<evidence type="ECO:0000256" key="6">
    <source>
        <dbReference type="ARBA" id="ARBA00023136"/>
    </source>
</evidence>
<feature type="transmembrane region" description="Helical" evidence="7">
    <location>
        <begin position="146"/>
        <end position="167"/>
    </location>
</feature>
<keyword evidence="5 7" id="KW-1133">Transmembrane helix</keyword>
<feature type="domain" description="Glycine transporter" evidence="8">
    <location>
        <begin position="122"/>
        <end position="194"/>
    </location>
</feature>
<name>A0A6J4QRC4_9ACTN</name>
<evidence type="ECO:0000313" key="9">
    <source>
        <dbReference type="EMBL" id="CAA9452761.1"/>
    </source>
</evidence>
<dbReference type="PANTHER" id="PTHR30506">
    <property type="entry name" value="INNER MEMBRANE PROTEIN"/>
    <property type="match status" value="1"/>
</dbReference>
<feature type="transmembrane region" description="Helical" evidence="7">
    <location>
        <begin position="93"/>
        <end position="109"/>
    </location>
</feature>
<protein>
    <submittedName>
        <fullName evidence="9">Uncharacterized UPF0126 inner membrane protein</fullName>
    </submittedName>
</protein>
<dbReference type="Pfam" id="PF03458">
    <property type="entry name" value="Gly_transporter"/>
    <property type="match status" value="2"/>
</dbReference>
<evidence type="ECO:0000256" key="1">
    <source>
        <dbReference type="ARBA" id="ARBA00004651"/>
    </source>
</evidence>
<evidence type="ECO:0000256" key="7">
    <source>
        <dbReference type="SAM" id="Phobius"/>
    </source>
</evidence>
<dbReference type="AlphaFoldDB" id="A0A6J4QRC4"/>
<evidence type="ECO:0000256" key="3">
    <source>
        <dbReference type="ARBA" id="ARBA00022475"/>
    </source>
</evidence>
<keyword evidence="6 7" id="KW-0472">Membrane</keyword>
<feature type="transmembrane region" description="Helical" evidence="7">
    <location>
        <begin position="33"/>
        <end position="53"/>
    </location>
</feature>
<dbReference type="GO" id="GO:0005886">
    <property type="term" value="C:plasma membrane"/>
    <property type="evidence" value="ECO:0007669"/>
    <property type="project" value="UniProtKB-SubCell"/>
</dbReference>
<feature type="transmembrane region" description="Helical" evidence="7">
    <location>
        <begin position="179"/>
        <end position="197"/>
    </location>
</feature>
<evidence type="ECO:0000256" key="4">
    <source>
        <dbReference type="ARBA" id="ARBA00022692"/>
    </source>
</evidence>
<feature type="transmembrane region" description="Helical" evidence="7">
    <location>
        <begin position="121"/>
        <end position="140"/>
    </location>
</feature>
<reference evidence="9" key="1">
    <citation type="submission" date="2020-02" db="EMBL/GenBank/DDBJ databases">
        <authorList>
            <person name="Meier V. D."/>
        </authorList>
    </citation>
    <scope>NUCLEOTIDE SEQUENCE</scope>
    <source>
        <strain evidence="9">AVDCRST_MAG37</strain>
    </source>
</reference>
<dbReference type="EMBL" id="CADCVD010000126">
    <property type="protein sequence ID" value="CAA9452761.1"/>
    <property type="molecule type" value="Genomic_DNA"/>
</dbReference>
<evidence type="ECO:0000256" key="2">
    <source>
        <dbReference type="ARBA" id="ARBA00008193"/>
    </source>
</evidence>
<sequence length="238" mass="24946">MALPFLYPTETRLYVPSPLRYDIVMPNPQGSTLMLALDLAGTFAFGLSGGLVGVRARLDLFGIIFLAGVVGLVGGITRDILLDALPPATFSDWRYLVAAAAAGLVAFFARPTLDRFSRPVGLFDAAGLSLFCVTGATKALDFDMGPVQAVVLGAITAVGGGMLRDILVRDIPMVLRSELYAVPALAGATIIVVASWIGHQSPAIAIIAAAVCFLIRTAGMRFDLGLPTAPSERGKPDE</sequence>
<proteinExistence type="inferred from homology"/>
<keyword evidence="4 7" id="KW-0812">Transmembrane</keyword>
<evidence type="ECO:0000256" key="5">
    <source>
        <dbReference type="ARBA" id="ARBA00022989"/>
    </source>
</evidence>
<dbReference type="InterPro" id="IPR005115">
    <property type="entry name" value="Gly_transporter"/>
</dbReference>
<keyword evidence="3" id="KW-1003">Cell membrane</keyword>
<feature type="domain" description="Glycine transporter" evidence="8">
    <location>
        <begin position="36"/>
        <end position="110"/>
    </location>
</feature>
<accession>A0A6J4QRC4</accession>
<dbReference type="PANTHER" id="PTHR30506:SF3">
    <property type="entry name" value="UPF0126 INNER MEMBRANE PROTEIN YADS-RELATED"/>
    <property type="match status" value="1"/>
</dbReference>
<feature type="transmembrane region" description="Helical" evidence="7">
    <location>
        <begin position="203"/>
        <end position="219"/>
    </location>
</feature>
<evidence type="ECO:0000259" key="8">
    <source>
        <dbReference type="Pfam" id="PF03458"/>
    </source>
</evidence>
<gene>
    <name evidence="9" type="ORF">AVDCRST_MAG37-2549</name>
</gene>
<comment type="similarity">
    <text evidence="2">Belongs to the UPF0126 family.</text>
</comment>
<feature type="transmembrane region" description="Helical" evidence="7">
    <location>
        <begin position="60"/>
        <end position="81"/>
    </location>
</feature>
<organism evidence="9">
    <name type="scientific">uncultured Rubrobacteraceae bacterium</name>
    <dbReference type="NCBI Taxonomy" id="349277"/>
    <lineage>
        <taxon>Bacteria</taxon>
        <taxon>Bacillati</taxon>
        <taxon>Actinomycetota</taxon>
        <taxon>Rubrobacteria</taxon>
        <taxon>Rubrobacterales</taxon>
        <taxon>Rubrobacteraceae</taxon>
        <taxon>environmental samples</taxon>
    </lineage>
</organism>
<comment type="subcellular location">
    <subcellularLocation>
        <location evidence="1">Cell membrane</location>
        <topology evidence="1">Multi-pass membrane protein</topology>
    </subcellularLocation>
</comment>